<dbReference type="RefSeq" id="WP_121649576.1">
    <property type="nucleotide sequence ID" value="NZ_RCUX01000013.1"/>
</dbReference>
<accession>A0A3L7A053</accession>
<dbReference type="Gene3D" id="3.10.450.50">
    <property type="match status" value="1"/>
</dbReference>
<dbReference type="EMBL" id="RCUX01000013">
    <property type="protein sequence ID" value="RLP73673.1"/>
    <property type="molecule type" value="Genomic_DNA"/>
</dbReference>
<evidence type="ECO:0000313" key="2">
    <source>
        <dbReference type="Proteomes" id="UP000272503"/>
    </source>
</evidence>
<keyword evidence="2" id="KW-1185">Reference proteome</keyword>
<name>A0A3L7A053_9MICO</name>
<evidence type="ECO:0000313" key="1">
    <source>
        <dbReference type="EMBL" id="RLP73673.1"/>
    </source>
</evidence>
<proteinExistence type="predicted"/>
<evidence type="ECO:0008006" key="3">
    <source>
        <dbReference type="Google" id="ProtNLM"/>
    </source>
</evidence>
<gene>
    <name evidence="1" type="ORF">D9V32_14180</name>
</gene>
<protein>
    <recommendedName>
        <fullName evidence="3">Nuclear transport factor 2 family protein</fullName>
    </recommendedName>
</protein>
<dbReference type="AlphaFoldDB" id="A0A3L7A053"/>
<dbReference type="OrthoDB" id="5118708at2"/>
<dbReference type="Proteomes" id="UP000272503">
    <property type="component" value="Unassembled WGS sequence"/>
</dbReference>
<reference evidence="1 2" key="1">
    <citation type="submission" date="2018-10" db="EMBL/GenBank/DDBJ databases">
        <authorList>
            <person name="Li J."/>
        </authorList>
    </citation>
    <scope>NUCLEOTIDE SEQUENCE [LARGE SCALE GENOMIC DNA]</scope>
    <source>
        <strain evidence="1 2">IF 016277</strain>
    </source>
</reference>
<organism evidence="1 2">
    <name type="scientific">Mycetocola tolaasinivorans</name>
    <dbReference type="NCBI Taxonomy" id="76635"/>
    <lineage>
        <taxon>Bacteria</taxon>
        <taxon>Bacillati</taxon>
        <taxon>Actinomycetota</taxon>
        <taxon>Actinomycetes</taxon>
        <taxon>Micrococcales</taxon>
        <taxon>Microbacteriaceae</taxon>
        <taxon>Mycetocola</taxon>
    </lineage>
</organism>
<comment type="caution">
    <text evidence="1">The sequence shown here is derived from an EMBL/GenBank/DDBJ whole genome shotgun (WGS) entry which is preliminary data.</text>
</comment>
<sequence>MTLSATLENATDLPDAITGFISAAIQPDPAEINNFLTPSAQIIDHDEIFSGEEAHIRWARRFTERRVSAQHFGIERDAHGVTLLYRVHTGDDSGPGVRRYTFALTANGKLIESLTVAE</sequence>